<keyword evidence="4" id="KW-0067">ATP-binding</keyword>
<dbReference type="GO" id="GO:0005524">
    <property type="term" value="F:ATP binding"/>
    <property type="evidence" value="ECO:0007669"/>
    <property type="project" value="UniProtKB-KW"/>
</dbReference>
<accession>A0A914DCD3</accession>
<name>A0A914DCD3_9BILA</name>
<dbReference type="PANTHER" id="PTHR43788:SF16">
    <property type="entry name" value="HELICASE WITH ZINC FINGER 2"/>
    <property type="match status" value="1"/>
</dbReference>
<evidence type="ECO:0000313" key="6">
    <source>
        <dbReference type="Proteomes" id="UP000887540"/>
    </source>
</evidence>
<keyword evidence="3" id="KW-0347">Helicase</keyword>
<dbReference type="Gene3D" id="3.40.50.300">
    <property type="entry name" value="P-loop containing nucleotide triphosphate hydrolases"/>
    <property type="match status" value="1"/>
</dbReference>
<dbReference type="InterPro" id="IPR027417">
    <property type="entry name" value="P-loop_NTPase"/>
</dbReference>
<reference evidence="7" key="1">
    <citation type="submission" date="2022-11" db="UniProtKB">
        <authorList>
            <consortium name="WormBaseParasite"/>
        </authorList>
    </citation>
    <scope>IDENTIFICATION</scope>
</reference>
<keyword evidence="1" id="KW-0547">Nucleotide-binding</keyword>
<evidence type="ECO:0000256" key="4">
    <source>
        <dbReference type="ARBA" id="ARBA00022840"/>
    </source>
</evidence>
<dbReference type="WBParaSite" id="ACRNAN_scaffold23238.g22027.t1">
    <property type="protein sequence ID" value="ACRNAN_scaffold23238.g22027.t1"/>
    <property type="gene ID" value="ACRNAN_scaffold23238.g22027"/>
</dbReference>
<dbReference type="Proteomes" id="UP000887540">
    <property type="component" value="Unplaced"/>
</dbReference>
<evidence type="ECO:0000259" key="5">
    <source>
        <dbReference type="Pfam" id="PF13087"/>
    </source>
</evidence>
<evidence type="ECO:0000256" key="3">
    <source>
        <dbReference type="ARBA" id="ARBA00022806"/>
    </source>
</evidence>
<dbReference type="InterPro" id="IPR041679">
    <property type="entry name" value="DNA2/NAM7-like_C"/>
</dbReference>
<keyword evidence="6" id="KW-1185">Reference proteome</keyword>
<sequence length="392" mass="44416">MRNPNATFCVTAKSNGAVEAIAESICKYSPRKKLDMLLIQSHAFSAVSSVEEKVHQEWEKYKILPHVRNILKCAKLHDKDEKKIFLSKSHYAEIESYLKEKERNPYLAVSDLKHSDHMPQVFITGDKNQLGPFLPHSAEMAMGIGQDSCIKKMHACRSAAEIVLNMAYQCHLGIVEFYQPGFEEEFVCAVTSEERNLLNRNGICMPDPERPIMFVDTQEKSTSSNSLYRTNVHQQKLAYDLVKSLRSKITENFSIAVVCYYTSTANEIRRIMIEENGGLLPGIKTQSAEELFKNREITVSTVDKFIGKEADICVVVTTRSVDYDDEGTDEFTHVLHNERWNVAASRVSQGLFIVGDKRILLSKEGSAPTKSIKAMIRKGSNFIVRPNDIKRL</sequence>
<evidence type="ECO:0000256" key="1">
    <source>
        <dbReference type="ARBA" id="ARBA00022741"/>
    </source>
</evidence>
<organism evidence="6 7">
    <name type="scientific">Acrobeloides nanus</name>
    <dbReference type="NCBI Taxonomy" id="290746"/>
    <lineage>
        <taxon>Eukaryota</taxon>
        <taxon>Metazoa</taxon>
        <taxon>Ecdysozoa</taxon>
        <taxon>Nematoda</taxon>
        <taxon>Chromadorea</taxon>
        <taxon>Rhabditida</taxon>
        <taxon>Tylenchina</taxon>
        <taxon>Cephalobomorpha</taxon>
        <taxon>Cephaloboidea</taxon>
        <taxon>Cephalobidae</taxon>
        <taxon>Acrobeloides</taxon>
    </lineage>
</organism>
<dbReference type="PANTHER" id="PTHR43788">
    <property type="entry name" value="DNA2/NAM7 HELICASE FAMILY MEMBER"/>
    <property type="match status" value="1"/>
</dbReference>
<dbReference type="SUPFAM" id="SSF52540">
    <property type="entry name" value="P-loop containing nucleoside triphosphate hydrolases"/>
    <property type="match status" value="1"/>
</dbReference>
<protein>
    <submittedName>
        <fullName evidence="7">DNA2/NAM7 helicase-like C-terminal domain-containing protein</fullName>
    </submittedName>
</protein>
<dbReference type="InterPro" id="IPR050534">
    <property type="entry name" value="Coronavir_polyprotein_1ab"/>
</dbReference>
<evidence type="ECO:0000313" key="7">
    <source>
        <dbReference type="WBParaSite" id="ACRNAN_scaffold23238.g22027.t1"/>
    </source>
</evidence>
<keyword evidence="2" id="KW-0378">Hydrolase</keyword>
<evidence type="ECO:0000256" key="2">
    <source>
        <dbReference type="ARBA" id="ARBA00022801"/>
    </source>
</evidence>
<dbReference type="AlphaFoldDB" id="A0A914DCD3"/>
<feature type="domain" description="DNA2/NAM7 helicase-like C-terminal" evidence="5">
    <location>
        <begin position="147"/>
        <end position="357"/>
    </location>
</feature>
<dbReference type="GO" id="GO:0043139">
    <property type="term" value="F:5'-3' DNA helicase activity"/>
    <property type="evidence" value="ECO:0007669"/>
    <property type="project" value="TreeGrafter"/>
</dbReference>
<dbReference type="GO" id="GO:0016787">
    <property type="term" value="F:hydrolase activity"/>
    <property type="evidence" value="ECO:0007669"/>
    <property type="project" value="UniProtKB-KW"/>
</dbReference>
<proteinExistence type="predicted"/>
<dbReference type="Pfam" id="PF13087">
    <property type="entry name" value="AAA_12"/>
    <property type="match status" value="1"/>
</dbReference>